<gene>
    <name evidence="1" type="ORF">CROQUDRAFT_134365</name>
</gene>
<dbReference type="Proteomes" id="UP000886653">
    <property type="component" value="Unassembled WGS sequence"/>
</dbReference>
<comment type="caution">
    <text evidence="1">The sequence shown here is derived from an EMBL/GenBank/DDBJ whole genome shotgun (WGS) entry which is preliminary data.</text>
</comment>
<evidence type="ECO:0000313" key="1">
    <source>
        <dbReference type="EMBL" id="KAG0144453.1"/>
    </source>
</evidence>
<name>A0A9P6NI37_9BASI</name>
<sequence>MYLLEYDIVDLLRMYACARASDRTLSKVKTTSRNPPVRIPTPTVFYVREQRGELAAATTLITGDTHVKFGHATRLDGCIRSHALTGAYSLSSKLSWTVVTHRIGSRCEKVDPVHLYSCRCYEHEAHTAKSWFTENVNVALNGIKAETRVKDGCRSTKTRIHTLHTVMRVKVNPWMAFPVVWTDI</sequence>
<dbReference type="AlphaFoldDB" id="A0A9P6NI37"/>
<proteinExistence type="predicted"/>
<keyword evidence="2" id="KW-1185">Reference proteome</keyword>
<accession>A0A9P6NI37</accession>
<protein>
    <submittedName>
        <fullName evidence="1">Uncharacterized protein</fullName>
    </submittedName>
</protein>
<dbReference type="EMBL" id="MU167295">
    <property type="protein sequence ID" value="KAG0144453.1"/>
    <property type="molecule type" value="Genomic_DNA"/>
</dbReference>
<organism evidence="1 2">
    <name type="scientific">Cronartium quercuum f. sp. fusiforme G11</name>
    <dbReference type="NCBI Taxonomy" id="708437"/>
    <lineage>
        <taxon>Eukaryota</taxon>
        <taxon>Fungi</taxon>
        <taxon>Dikarya</taxon>
        <taxon>Basidiomycota</taxon>
        <taxon>Pucciniomycotina</taxon>
        <taxon>Pucciniomycetes</taxon>
        <taxon>Pucciniales</taxon>
        <taxon>Coleosporiaceae</taxon>
        <taxon>Cronartium</taxon>
    </lineage>
</organism>
<reference evidence="1" key="1">
    <citation type="submission" date="2013-11" db="EMBL/GenBank/DDBJ databases">
        <title>Genome sequence of the fusiform rust pathogen reveals effectors for host alternation and coevolution with pine.</title>
        <authorList>
            <consortium name="DOE Joint Genome Institute"/>
            <person name="Smith K."/>
            <person name="Pendleton A."/>
            <person name="Kubisiak T."/>
            <person name="Anderson C."/>
            <person name="Salamov A."/>
            <person name="Aerts A."/>
            <person name="Riley R."/>
            <person name="Clum A."/>
            <person name="Lindquist E."/>
            <person name="Ence D."/>
            <person name="Campbell M."/>
            <person name="Kronenberg Z."/>
            <person name="Feau N."/>
            <person name="Dhillon B."/>
            <person name="Hamelin R."/>
            <person name="Burleigh J."/>
            <person name="Smith J."/>
            <person name="Yandell M."/>
            <person name="Nelson C."/>
            <person name="Grigoriev I."/>
            <person name="Davis J."/>
        </authorList>
    </citation>
    <scope>NUCLEOTIDE SEQUENCE</scope>
    <source>
        <strain evidence="1">G11</strain>
    </source>
</reference>
<evidence type="ECO:0000313" key="2">
    <source>
        <dbReference type="Proteomes" id="UP000886653"/>
    </source>
</evidence>